<organism evidence="3 4">
    <name type="scientific">Neobittarella massiliensis</name>
    <name type="common">ex Bilen et al. 2018</name>
    <dbReference type="NCBI Taxonomy" id="2041842"/>
    <lineage>
        <taxon>Bacteria</taxon>
        <taxon>Bacillati</taxon>
        <taxon>Bacillota</taxon>
        <taxon>Clostridia</taxon>
        <taxon>Eubacteriales</taxon>
        <taxon>Oscillospiraceae</taxon>
        <taxon>Neobittarella (ex Bilen et al. 2018)</taxon>
    </lineage>
</organism>
<dbReference type="AlphaFoldDB" id="A0A8J6IM75"/>
<evidence type="ECO:0000313" key="3">
    <source>
        <dbReference type="EMBL" id="MBC3517226.1"/>
    </source>
</evidence>
<accession>A0A8J6IM75</accession>
<feature type="transmembrane region" description="Helical" evidence="2">
    <location>
        <begin position="73"/>
        <end position="94"/>
    </location>
</feature>
<dbReference type="Proteomes" id="UP000597668">
    <property type="component" value="Unassembled WGS sequence"/>
</dbReference>
<proteinExistence type="predicted"/>
<keyword evidence="2" id="KW-0472">Membrane</keyword>
<protein>
    <submittedName>
        <fullName evidence="3">Uncharacterized protein</fullName>
    </submittedName>
</protein>
<evidence type="ECO:0000256" key="2">
    <source>
        <dbReference type="SAM" id="Phobius"/>
    </source>
</evidence>
<keyword evidence="2" id="KW-1133">Transmembrane helix</keyword>
<feature type="coiled-coil region" evidence="1">
    <location>
        <begin position="7"/>
        <end position="51"/>
    </location>
</feature>
<dbReference type="EMBL" id="JACOGI010000003">
    <property type="protein sequence ID" value="MBC3517226.1"/>
    <property type="molecule type" value="Genomic_DNA"/>
</dbReference>
<reference evidence="3" key="1">
    <citation type="submission" date="2020-08" db="EMBL/GenBank/DDBJ databases">
        <authorList>
            <person name="Liu C."/>
            <person name="Sun Q."/>
        </authorList>
    </citation>
    <scope>NUCLEOTIDE SEQUENCE</scope>
    <source>
        <strain evidence="3">NSJ-65</strain>
    </source>
</reference>
<evidence type="ECO:0000313" key="4">
    <source>
        <dbReference type="Proteomes" id="UP000597668"/>
    </source>
</evidence>
<evidence type="ECO:0000256" key="1">
    <source>
        <dbReference type="SAM" id="Coils"/>
    </source>
</evidence>
<keyword evidence="1" id="KW-0175">Coiled coil</keyword>
<sequence>MDVIETVAAVEQRSKSNTRRIDKLEQSQDALQNLALSVRELATQMRSMQQTQSDTVARLTDLERRPGDRWEKIVQAACTVIASGIIGALLALVLR</sequence>
<dbReference type="RefSeq" id="WP_186488667.1">
    <property type="nucleotide sequence ID" value="NZ_JACOGI010000003.1"/>
</dbReference>
<comment type="caution">
    <text evidence="3">The sequence shown here is derived from an EMBL/GenBank/DDBJ whole genome shotgun (WGS) entry which is preliminary data.</text>
</comment>
<keyword evidence="4" id="KW-1185">Reference proteome</keyword>
<gene>
    <name evidence="3" type="ORF">H8K20_12580</name>
</gene>
<keyword evidence="2" id="KW-0812">Transmembrane</keyword>
<name>A0A8J6IM75_9FIRM</name>